<comment type="similarity">
    <text evidence="1">Belongs to the UPF0065 (bug) family.</text>
</comment>
<evidence type="ECO:0000313" key="3">
    <source>
        <dbReference type="EMBL" id="PWK34910.1"/>
    </source>
</evidence>
<keyword evidence="2" id="KW-0732">Signal</keyword>
<dbReference type="PIRSF" id="PIRSF017082">
    <property type="entry name" value="YflP"/>
    <property type="match status" value="1"/>
</dbReference>
<protein>
    <submittedName>
        <fullName evidence="3">Tripartite-type tricarboxylate transporter receptor subunit TctC</fullName>
    </submittedName>
</protein>
<proteinExistence type="inferred from homology"/>
<dbReference type="InterPro" id="IPR006311">
    <property type="entry name" value="TAT_signal"/>
</dbReference>
<evidence type="ECO:0000256" key="2">
    <source>
        <dbReference type="SAM" id="SignalP"/>
    </source>
</evidence>
<dbReference type="Pfam" id="PF03401">
    <property type="entry name" value="TctC"/>
    <property type="match status" value="1"/>
</dbReference>
<feature type="chain" id="PRO_5016465761" evidence="2">
    <location>
        <begin position="33"/>
        <end position="348"/>
    </location>
</feature>
<dbReference type="Gene3D" id="3.40.190.150">
    <property type="entry name" value="Bordetella uptake gene, domain 1"/>
    <property type="match status" value="1"/>
</dbReference>
<dbReference type="EMBL" id="QGGT01000002">
    <property type="protein sequence ID" value="PWK34910.1"/>
    <property type="molecule type" value="Genomic_DNA"/>
</dbReference>
<dbReference type="PROSITE" id="PS51318">
    <property type="entry name" value="TAT"/>
    <property type="match status" value="1"/>
</dbReference>
<dbReference type="InterPro" id="IPR042100">
    <property type="entry name" value="Bug_dom1"/>
</dbReference>
<organism evidence="3 4">
    <name type="scientific">Cupriavidus plantarum</name>
    <dbReference type="NCBI Taxonomy" id="942865"/>
    <lineage>
        <taxon>Bacteria</taxon>
        <taxon>Pseudomonadati</taxon>
        <taxon>Pseudomonadota</taxon>
        <taxon>Betaproteobacteria</taxon>
        <taxon>Burkholderiales</taxon>
        <taxon>Burkholderiaceae</taxon>
        <taxon>Cupriavidus</taxon>
    </lineage>
</organism>
<name>A0A316FBV2_9BURK</name>
<dbReference type="PANTHER" id="PTHR42928">
    <property type="entry name" value="TRICARBOXYLATE-BINDING PROTEIN"/>
    <property type="match status" value="1"/>
</dbReference>
<evidence type="ECO:0000256" key="1">
    <source>
        <dbReference type="ARBA" id="ARBA00006987"/>
    </source>
</evidence>
<reference evidence="3 4" key="1">
    <citation type="submission" date="2018-05" db="EMBL/GenBank/DDBJ databases">
        <title>Genomic Encyclopedia of Type Strains, Phase IV (KMG-V): Genome sequencing to study the core and pangenomes of soil and plant-associated prokaryotes.</title>
        <authorList>
            <person name="Whitman W."/>
        </authorList>
    </citation>
    <scope>NUCLEOTIDE SEQUENCE [LARGE SCALE GENOMIC DNA]</scope>
    <source>
        <strain evidence="3 4">SLV-132</strain>
    </source>
</reference>
<dbReference type="PANTHER" id="PTHR42928:SF5">
    <property type="entry name" value="BLR1237 PROTEIN"/>
    <property type="match status" value="1"/>
</dbReference>
<dbReference type="InterPro" id="IPR005064">
    <property type="entry name" value="BUG"/>
</dbReference>
<dbReference type="RefSeq" id="WP_258307960.1">
    <property type="nucleotide sequence ID" value="NZ_QGGT01000002.1"/>
</dbReference>
<comment type="caution">
    <text evidence="3">The sequence shown here is derived from an EMBL/GenBank/DDBJ whole genome shotgun (WGS) entry which is preliminary data.</text>
</comment>
<dbReference type="AlphaFoldDB" id="A0A316FBV2"/>
<keyword evidence="4" id="KW-1185">Reference proteome</keyword>
<dbReference type="CDD" id="cd07012">
    <property type="entry name" value="PBP2_Bug_TTT"/>
    <property type="match status" value="1"/>
</dbReference>
<keyword evidence="3" id="KW-0675">Receptor</keyword>
<dbReference type="SUPFAM" id="SSF53850">
    <property type="entry name" value="Periplasmic binding protein-like II"/>
    <property type="match status" value="1"/>
</dbReference>
<sequence length="348" mass="36523">MQNSHPSLRHPSLRRRALTAATLVAGIAGAVAAGFAACFAGSAQASGATNWPTKAVSVVVPFPAGGSTDTIARMLAQPLNEKLGQPFVVDNRPGATGAIGATFVKRAPADGYTMMVASIGVYAVNPFLQKNLAYDPAKDFDLLTVAVRAPNVLVANPGFPAKTLPELLAYMKKNPGKVTFANSGAGSSDHLTAALFWQKSGAQGLHVPYKGGAPAISDLLAGQVDVSFQNVNAVLQHIRSGKLKALAVTSEKRSAVLPDVPTMAEGGVKDVEVYSWQAAAAPKGLPADVKTRLHGAIVGALKEEGMQKKLSEQGFEVVANTPEQFAQFEQQELKRWKEVIEKGGITME</sequence>
<feature type="signal peptide" evidence="2">
    <location>
        <begin position="1"/>
        <end position="32"/>
    </location>
</feature>
<dbReference type="Gene3D" id="3.40.190.10">
    <property type="entry name" value="Periplasmic binding protein-like II"/>
    <property type="match status" value="1"/>
</dbReference>
<dbReference type="Proteomes" id="UP000245754">
    <property type="component" value="Unassembled WGS sequence"/>
</dbReference>
<evidence type="ECO:0000313" key="4">
    <source>
        <dbReference type="Proteomes" id="UP000245754"/>
    </source>
</evidence>
<accession>A0A316FBV2</accession>
<gene>
    <name evidence="3" type="ORF">C7419_102183</name>
</gene>